<evidence type="ECO:0000256" key="1">
    <source>
        <dbReference type="SAM" id="SignalP"/>
    </source>
</evidence>
<feature type="signal peptide" evidence="1">
    <location>
        <begin position="1"/>
        <end position="20"/>
    </location>
</feature>
<evidence type="ECO:0000313" key="2">
    <source>
        <dbReference type="EMBL" id="AIG55908.1"/>
    </source>
</evidence>
<evidence type="ECO:0000313" key="4">
    <source>
        <dbReference type="Proteomes" id="UP000243579"/>
    </source>
</evidence>
<feature type="chain" id="PRO_5002026817" evidence="1">
    <location>
        <begin position="21"/>
        <end position="241"/>
    </location>
</feature>
<keyword evidence="4" id="KW-1185">Reference proteome</keyword>
<dbReference type="GO" id="GO:0006644">
    <property type="term" value="P:phospholipid metabolic process"/>
    <property type="evidence" value="ECO:0007669"/>
    <property type="project" value="InterPro"/>
</dbReference>
<keyword evidence="1" id="KW-0732">Signal</keyword>
<reference evidence="2 4" key="1">
    <citation type="journal article" date="2014" name="Genome Biol. Evol.">
        <title>The secreted proteins of Achlya hypogyna and Thraustotheca clavata identify the ancestral oomycete secretome and reveal gene acquisitions by horizontal gene transfer.</title>
        <authorList>
            <person name="Misner I."/>
            <person name="Blouin N."/>
            <person name="Leonard G."/>
            <person name="Richards T.A."/>
            <person name="Lane C.E."/>
        </authorList>
    </citation>
    <scope>NUCLEOTIDE SEQUENCE</scope>
    <source>
        <strain evidence="2 4">ATCC 48635</strain>
    </source>
</reference>
<dbReference type="SUPFAM" id="SSF48619">
    <property type="entry name" value="Phospholipase A2, PLA2"/>
    <property type="match status" value="1"/>
</dbReference>
<proteinExistence type="predicted"/>
<dbReference type="GO" id="GO:0004623">
    <property type="term" value="F:phospholipase A2 activity"/>
    <property type="evidence" value="ECO:0007669"/>
    <property type="project" value="InterPro"/>
</dbReference>
<gene>
    <name evidence="3" type="ORF">ACHHYP_03311</name>
</gene>
<dbReference type="OrthoDB" id="3935740at2759"/>
<dbReference type="GO" id="GO:0050482">
    <property type="term" value="P:arachidonate secretion"/>
    <property type="evidence" value="ECO:0007669"/>
    <property type="project" value="InterPro"/>
</dbReference>
<dbReference type="PANTHER" id="PTHR12824">
    <property type="entry name" value="GROUP XII SECRETORY PHOSPHOLIPASE A2 FAMILY MEMBER"/>
    <property type="match status" value="1"/>
</dbReference>
<dbReference type="EMBL" id="KM038447">
    <property type="protein sequence ID" value="AIG55908.1"/>
    <property type="molecule type" value="Genomic_DNA"/>
</dbReference>
<accession>A0A0A7CN75</accession>
<dbReference type="Gene3D" id="1.20.90.10">
    <property type="entry name" value="Phospholipase A2 domain"/>
    <property type="match status" value="1"/>
</dbReference>
<name>A0A0A7CN75_ACHHY</name>
<dbReference type="InterPro" id="IPR010711">
    <property type="entry name" value="PLA2G12"/>
</dbReference>
<dbReference type="PANTHER" id="PTHR12824:SF8">
    <property type="entry name" value="GXIVSPLA2, ISOFORM A"/>
    <property type="match status" value="1"/>
</dbReference>
<dbReference type="EMBL" id="JNBR01000446">
    <property type="protein sequence ID" value="OQR92727.1"/>
    <property type="molecule type" value="Genomic_DNA"/>
</dbReference>
<dbReference type="STRING" id="1202772.A0A0A7CN75"/>
<dbReference type="GO" id="GO:0016042">
    <property type="term" value="P:lipid catabolic process"/>
    <property type="evidence" value="ECO:0007669"/>
    <property type="project" value="InterPro"/>
</dbReference>
<protein>
    <submittedName>
        <fullName evidence="3">Phospholipase A2</fullName>
    </submittedName>
    <submittedName>
        <fullName evidence="2">Secreted protein</fullName>
    </submittedName>
</protein>
<dbReference type="Proteomes" id="UP000243579">
    <property type="component" value="Unassembled WGS sequence"/>
</dbReference>
<dbReference type="Pfam" id="PF06951">
    <property type="entry name" value="PLA2G12"/>
    <property type="match status" value="1"/>
</dbReference>
<organism evidence="2">
    <name type="scientific">Achlya hypogyna</name>
    <name type="common">Oomycete</name>
    <name type="synonym">Protoachlya hypogyna</name>
    <dbReference type="NCBI Taxonomy" id="1202772"/>
    <lineage>
        <taxon>Eukaryota</taxon>
        <taxon>Sar</taxon>
        <taxon>Stramenopiles</taxon>
        <taxon>Oomycota</taxon>
        <taxon>Saprolegniomycetes</taxon>
        <taxon>Saprolegniales</taxon>
        <taxon>Achlyaceae</taxon>
        <taxon>Achlya</taxon>
    </lineage>
</organism>
<dbReference type="AlphaFoldDB" id="A0A0A7CN75"/>
<sequence length="241" mass="26638">MMRSVLGVCVALALLSTTDAMFDSNPVCDARSEICSSAKKGGKKVLAPKRDYKIWANGCGTESMGFSVMADDGTDFTSCCNWHDACYSICGISKNFCERRFEKCMKDKCATEDDPKACQSMADIYAMGPKLMGCPAYTKAQKEACVCVDKDKVAAKNRARLEYFLEAHGTGADSVDDLLAKYAGKEPTMFFRLLSKFPDALVIKEKVKTDKESMFERLKKDIAKEKEASAPDDEIVEHIEL</sequence>
<dbReference type="GO" id="GO:0005509">
    <property type="term" value="F:calcium ion binding"/>
    <property type="evidence" value="ECO:0007669"/>
    <property type="project" value="InterPro"/>
</dbReference>
<dbReference type="GO" id="GO:0005576">
    <property type="term" value="C:extracellular region"/>
    <property type="evidence" value="ECO:0007669"/>
    <property type="project" value="InterPro"/>
</dbReference>
<dbReference type="InterPro" id="IPR036444">
    <property type="entry name" value="PLipase_A2_dom_sf"/>
</dbReference>
<evidence type="ECO:0000313" key="3">
    <source>
        <dbReference type="EMBL" id="OQR92727.1"/>
    </source>
</evidence>